<dbReference type="InterPro" id="IPR036388">
    <property type="entry name" value="WH-like_DNA-bd_sf"/>
</dbReference>
<dbReference type="CDD" id="cd00383">
    <property type="entry name" value="trans_reg_C"/>
    <property type="match status" value="1"/>
</dbReference>
<evidence type="ECO:0000313" key="6">
    <source>
        <dbReference type="EMBL" id="MBB6544940.1"/>
    </source>
</evidence>
<organism evidence="6 7">
    <name type="scientific">Thalassotalea piscium</name>
    <dbReference type="NCBI Taxonomy" id="1230533"/>
    <lineage>
        <taxon>Bacteria</taxon>
        <taxon>Pseudomonadati</taxon>
        <taxon>Pseudomonadota</taxon>
        <taxon>Gammaproteobacteria</taxon>
        <taxon>Alteromonadales</taxon>
        <taxon>Colwelliaceae</taxon>
        <taxon>Thalassotalea</taxon>
    </lineage>
</organism>
<dbReference type="GO" id="GO:0003677">
    <property type="term" value="F:DNA binding"/>
    <property type="evidence" value="ECO:0007669"/>
    <property type="project" value="UniProtKB-UniRule"/>
</dbReference>
<name>A0A7X0NK83_9GAMM</name>
<feature type="domain" description="OmpR/PhoB-type" evidence="5">
    <location>
        <begin position="18"/>
        <end position="118"/>
    </location>
</feature>
<sequence length="898" mass="102510">MKKSNTTPTHTKIENSQSPTFKLGPWLVNQSTNTITRDGDGECLTIEPKMMNVLVYLCQNAELTVSAEQLLIACWAGTFYGDAPVQKCIAGLRKKLGCNSRHPIYIETIHRRGYKIIAEVTFYQDQHSLVTVEDRHRWTHGSPYLGLNTFQQEHASIFFGRTKATADVIQGLKHCVEHHFHFLLILGKSGSGKSSLIRAGVLPYLQQQDGFSNIKIDNHQIISPSQSKYISPTTILIDALRTLELIKPDVDLTNLATKIEKAPELLQDALILENTGESKACISNTNNNLLDKGNASVKSYQLLVLDQFEQFLLDDNLNELEKSNLVTYINQLAYCKNLLVIAMLRNDYYANCLDVKGFLELKDHGQQYDLQTPSPFEISKMIRTPAAYAGVTFEVDKNTGEQLDELLLESAIKNPNALPLLEYTLDQLYQQRDKNNVMLLSVYYSMGGIEGAIAQQAEKTFNNMPAKVQKCWDKIMHTLVKIDTNNLHAVTARKVPLSIFTCPDQQHFIHTFLSAKLFVSILRSPRGEHRLSYSGDNINQITSRNSIELQFITIAHEALLHHWKKVNKWVDENRTAIQKREQLASDCQHWIDNNKNKDALLNSKQKLRDGLWLTTRTAIRLNNEELAFIHQSKRQHNRIKHIKNTVLFLMCCFVFTIVLQSKQVSHERDIAIQQSGRAEAISDFLTEMFSGARPHQAKGKDILVKDILALASEKLNQTNTHNLSEQPGVEASIQNIIGGIYLDLGLIAPGEQHLLRALTLYKNLSDNHSKEYLALIDNLIALYAMKFDNKKEYPLINEAIALSNQLYGEGHRRTIKYKNNLGIYYNNMGLLDKAEKIFVEVYQKRLQLFGENDKQTVESIEYLATLYYWLGQYEKAEKFYKRCLKLNRILLEKIIPIR</sequence>
<feature type="repeat" description="TPR" evidence="2">
    <location>
        <begin position="857"/>
        <end position="890"/>
    </location>
</feature>
<proteinExistence type="predicted"/>
<dbReference type="InterPro" id="IPR001867">
    <property type="entry name" value="OmpR/PhoB-type_DNA-bd"/>
</dbReference>
<dbReference type="InterPro" id="IPR011990">
    <property type="entry name" value="TPR-like_helical_dom_sf"/>
</dbReference>
<dbReference type="PROSITE" id="PS50005">
    <property type="entry name" value="TPR"/>
    <property type="match status" value="1"/>
</dbReference>
<feature type="region of interest" description="Disordered" evidence="4">
    <location>
        <begin position="1"/>
        <end position="20"/>
    </location>
</feature>
<evidence type="ECO:0000256" key="1">
    <source>
        <dbReference type="ARBA" id="ARBA00023125"/>
    </source>
</evidence>
<dbReference type="SUPFAM" id="SSF52540">
    <property type="entry name" value="P-loop containing nucleoside triphosphate hydrolases"/>
    <property type="match status" value="1"/>
</dbReference>
<feature type="DNA-binding region" description="OmpR/PhoB-type" evidence="3">
    <location>
        <begin position="18"/>
        <end position="118"/>
    </location>
</feature>
<dbReference type="PANTHER" id="PTHR47691:SF3">
    <property type="entry name" value="HTH-TYPE TRANSCRIPTIONAL REGULATOR RV0890C-RELATED"/>
    <property type="match status" value="1"/>
</dbReference>
<dbReference type="Proteomes" id="UP000537141">
    <property type="component" value="Unassembled WGS sequence"/>
</dbReference>
<protein>
    <submittedName>
        <fullName evidence="6">DNA-binding winged helix-turn-helix (WHTH) protein/tetratricopeptide (TPR) repeat protein</fullName>
    </submittedName>
</protein>
<dbReference type="Gene3D" id="1.10.10.10">
    <property type="entry name" value="Winged helix-like DNA-binding domain superfamily/Winged helix DNA-binding domain"/>
    <property type="match status" value="1"/>
</dbReference>
<gene>
    <name evidence="6" type="ORF">HNQ55_003476</name>
</gene>
<accession>A0A7X0NK83</accession>
<dbReference type="SUPFAM" id="SSF46894">
    <property type="entry name" value="C-terminal effector domain of the bipartite response regulators"/>
    <property type="match status" value="1"/>
</dbReference>
<dbReference type="InterPro" id="IPR049052">
    <property type="entry name" value="nSTAND1"/>
</dbReference>
<dbReference type="Pfam" id="PF13424">
    <property type="entry name" value="TPR_12"/>
    <property type="match status" value="1"/>
</dbReference>
<keyword evidence="7" id="KW-1185">Reference proteome</keyword>
<dbReference type="PANTHER" id="PTHR47691">
    <property type="entry name" value="REGULATOR-RELATED"/>
    <property type="match status" value="1"/>
</dbReference>
<keyword evidence="2" id="KW-0802">TPR repeat</keyword>
<evidence type="ECO:0000256" key="3">
    <source>
        <dbReference type="PROSITE-ProRule" id="PRU01091"/>
    </source>
</evidence>
<evidence type="ECO:0000256" key="2">
    <source>
        <dbReference type="PROSITE-ProRule" id="PRU00339"/>
    </source>
</evidence>
<dbReference type="Gene3D" id="1.25.40.10">
    <property type="entry name" value="Tetratricopeptide repeat domain"/>
    <property type="match status" value="1"/>
</dbReference>
<reference evidence="6 7" key="1">
    <citation type="submission" date="2020-08" db="EMBL/GenBank/DDBJ databases">
        <title>Genomic Encyclopedia of Type Strains, Phase IV (KMG-IV): sequencing the most valuable type-strain genomes for metagenomic binning, comparative biology and taxonomic classification.</title>
        <authorList>
            <person name="Goeker M."/>
        </authorList>
    </citation>
    <scope>NUCLEOTIDE SEQUENCE [LARGE SCALE GENOMIC DNA]</scope>
    <source>
        <strain evidence="6 7">DSM 26287</strain>
    </source>
</reference>
<dbReference type="InterPro" id="IPR019734">
    <property type="entry name" value="TPR_rpt"/>
</dbReference>
<dbReference type="SUPFAM" id="SSF48452">
    <property type="entry name" value="TPR-like"/>
    <property type="match status" value="1"/>
</dbReference>
<evidence type="ECO:0000259" key="5">
    <source>
        <dbReference type="PROSITE" id="PS51755"/>
    </source>
</evidence>
<evidence type="ECO:0000313" key="7">
    <source>
        <dbReference type="Proteomes" id="UP000537141"/>
    </source>
</evidence>
<dbReference type="AlphaFoldDB" id="A0A7X0NK83"/>
<dbReference type="GO" id="GO:0006355">
    <property type="term" value="P:regulation of DNA-templated transcription"/>
    <property type="evidence" value="ECO:0007669"/>
    <property type="project" value="InterPro"/>
</dbReference>
<dbReference type="SMART" id="SM00028">
    <property type="entry name" value="TPR"/>
    <property type="match status" value="3"/>
</dbReference>
<comment type="caution">
    <text evidence="6">The sequence shown here is derived from an EMBL/GenBank/DDBJ whole genome shotgun (WGS) entry which is preliminary data.</text>
</comment>
<dbReference type="PROSITE" id="PS51755">
    <property type="entry name" value="OMPR_PHOB"/>
    <property type="match status" value="1"/>
</dbReference>
<dbReference type="Pfam" id="PF00486">
    <property type="entry name" value="Trans_reg_C"/>
    <property type="match status" value="1"/>
</dbReference>
<dbReference type="RefSeq" id="WP_184426526.1">
    <property type="nucleotide sequence ID" value="NZ_AP027362.1"/>
</dbReference>
<dbReference type="InterPro" id="IPR016032">
    <property type="entry name" value="Sig_transdc_resp-reg_C-effctor"/>
</dbReference>
<dbReference type="Gene3D" id="3.40.50.300">
    <property type="entry name" value="P-loop containing nucleotide triphosphate hydrolases"/>
    <property type="match status" value="1"/>
</dbReference>
<dbReference type="Pfam" id="PF20703">
    <property type="entry name" value="nSTAND1"/>
    <property type="match status" value="1"/>
</dbReference>
<dbReference type="GO" id="GO:0000160">
    <property type="term" value="P:phosphorelay signal transduction system"/>
    <property type="evidence" value="ECO:0007669"/>
    <property type="project" value="InterPro"/>
</dbReference>
<dbReference type="SMART" id="SM00862">
    <property type="entry name" value="Trans_reg_C"/>
    <property type="match status" value="1"/>
</dbReference>
<dbReference type="EMBL" id="JACHHU010000041">
    <property type="protein sequence ID" value="MBB6544940.1"/>
    <property type="molecule type" value="Genomic_DNA"/>
</dbReference>
<keyword evidence="1 3" id="KW-0238">DNA-binding</keyword>
<dbReference type="InterPro" id="IPR027417">
    <property type="entry name" value="P-loop_NTPase"/>
</dbReference>
<evidence type="ECO:0000256" key="4">
    <source>
        <dbReference type="SAM" id="MobiDB-lite"/>
    </source>
</evidence>